<dbReference type="EMBL" id="KV749952">
    <property type="protein sequence ID" value="OCL06959.1"/>
    <property type="molecule type" value="Genomic_DNA"/>
</dbReference>
<accession>A0A8E2JRL6</accession>
<sequence length="83" mass="9575">IELSRIKDKIYTQLYSVRSLSKSSVEYLKSICKLDDELRRWHDNIPADIQPEHSLHCALAVIAPVIMMQLAYFSCITTLHRAS</sequence>
<proteinExistence type="predicted"/>
<organism evidence="1 2">
    <name type="scientific">Glonium stellatum</name>
    <dbReference type="NCBI Taxonomy" id="574774"/>
    <lineage>
        <taxon>Eukaryota</taxon>
        <taxon>Fungi</taxon>
        <taxon>Dikarya</taxon>
        <taxon>Ascomycota</taxon>
        <taxon>Pezizomycotina</taxon>
        <taxon>Dothideomycetes</taxon>
        <taxon>Pleosporomycetidae</taxon>
        <taxon>Gloniales</taxon>
        <taxon>Gloniaceae</taxon>
        <taxon>Glonium</taxon>
    </lineage>
</organism>
<name>A0A8E2JRL6_9PEZI</name>
<feature type="non-terminal residue" evidence="1">
    <location>
        <position position="1"/>
    </location>
</feature>
<evidence type="ECO:0000313" key="1">
    <source>
        <dbReference type="EMBL" id="OCL06959.1"/>
    </source>
</evidence>
<protein>
    <submittedName>
        <fullName evidence="1">Uncharacterized protein</fullName>
    </submittedName>
</protein>
<reference evidence="1 2" key="1">
    <citation type="journal article" date="2016" name="Nat. Commun.">
        <title>Ectomycorrhizal ecology is imprinted in the genome of the dominant symbiotic fungus Cenococcum geophilum.</title>
        <authorList>
            <consortium name="DOE Joint Genome Institute"/>
            <person name="Peter M."/>
            <person name="Kohler A."/>
            <person name="Ohm R.A."/>
            <person name="Kuo A."/>
            <person name="Krutzmann J."/>
            <person name="Morin E."/>
            <person name="Arend M."/>
            <person name="Barry K.W."/>
            <person name="Binder M."/>
            <person name="Choi C."/>
            <person name="Clum A."/>
            <person name="Copeland A."/>
            <person name="Grisel N."/>
            <person name="Haridas S."/>
            <person name="Kipfer T."/>
            <person name="LaButti K."/>
            <person name="Lindquist E."/>
            <person name="Lipzen A."/>
            <person name="Maire R."/>
            <person name="Meier B."/>
            <person name="Mihaltcheva S."/>
            <person name="Molinier V."/>
            <person name="Murat C."/>
            <person name="Poggeler S."/>
            <person name="Quandt C.A."/>
            <person name="Sperisen C."/>
            <person name="Tritt A."/>
            <person name="Tisserant E."/>
            <person name="Crous P.W."/>
            <person name="Henrissat B."/>
            <person name="Nehls U."/>
            <person name="Egli S."/>
            <person name="Spatafora J.W."/>
            <person name="Grigoriev I.V."/>
            <person name="Martin F.M."/>
        </authorList>
    </citation>
    <scope>NUCLEOTIDE SEQUENCE [LARGE SCALE GENOMIC DNA]</scope>
    <source>
        <strain evidence="1 2">CBS 207.34</strain>
    </source>
</reference>
<feature type="non-terminal residue" evidence="1">
    <location>
        <position position="83"/>
    </location>
</feature>
<gene>
    <name evidence="1" type="ORF">AOQ84DRAFT_271710</name>
</gene>
<dbReference type="CDD" id="cd12148">
    <property type="entry name" value="fungal_TF_MHR"/>
    <property type="match status" value="1"/>
</dbReference>
<keyword evidence="2" id="KW-1185">Reference proteome</keyword>
<evidence type="ECO:0000313" key="2">
    <source>
        <dbReference type="Proteomes" id="UP000250140"/>
    </source>
</evidence>
<dbReference type="OrthoDB" id="4116913at2759"/>
<dbReference type="AlphaFoldDB" id="A0A8E2JRL6"/>
<dbReference type="Proteomes" id="UP000250140">
    <property type="component" value="Unassembled WGS sequence"/>
</dbReference>